<gene>
    <name evidence="1" type="ORF">NPIRD3C_1911</name>
</gene>
<dbReference type="PATRIC" id="fig|1582439.9.peg.1975"/>
<reference evidence="1 2" key="2">
    <citation type="journal article" date="2016" name="ISME J.">
        <title>Physiological and genomic characterization of two novel marine thaumarchaeal strains indicates niche differentiation.</title>
        <authorList>
            <person name="Bayer B."/>
            <person name="Vojvoda J."/>
            <person name="Offre P."/>
            <person name="Alves R.J."/>
            <person name="Elisabeth N.H."/>
            <person name="Garcia J.A."/>
            <person name="Volland J.M."/>
            <person name="Srivastava A."/>
            <person name="Schleper C."/>
            <person name="Herndl G.J."/>
        </authorList>
    </citation>
    <scope>NUCLEOTIDE SEQUENCE [LARGE SCALE GENOMIC DNA]</scope>
    <source>
        <strain evidence="1 2">D3C</strain>
    </source>
</reference>
<dbReference type="GeneID" id="41600991"/>
<dbReference type="OrthoDB" id="12053at2157"/>
<keyword evidence="2" id="KW-1185">Reference proteome</keyword>
<sequence length="87" mass="10374">MDEILLKKINEKIQESISNKDEIKQLISMLSEIDNSKSFALGIVVGRIYNAFYYQSKRILNREPTKVEFEEFLEFIKNRKSDLENLW</sequence>
<reference evidence="2" key="1">
    <citation type="submission" date="2015-02" db="EMBL/GenBank/DDBJ databases">
        <title>Characterization of two novel Thaumarchaeota isolated from the Northern Adriatic Sea.</title>
        <authorList>
            <person name="Bayer B."/>
            <person name="Vojvoda J."/>
            <person name="Offre P."/>
            <person name="Srivastava A."/>
            <person name="Elisabeth N."/>
            <person name="Garcia J.A.L."/>
            <person name="Schleper C."/>
            <person name="Herndl G.J."/>
        </authorList>
    </citation>
    <scope>NUCLEOTIDE SEQUENCE [LARGE SCALE GENOMIC DNA]</scope>
    <source>
        <strain evidence="2">D3C</strain>
    </source>
</reference>
<evidence type="ECO:0000313" key="2">
    <source>
        <dbReference type="Proteomes" id="UP000032027"/>
    </source>
</evidence>
<dbReference type="STRING" id="1582439.NPIRD3C_1911"/>
<proteinExistence type="predicted"/>
<dbReference type="Proteomes" id="UP000032027">
    <property type="component" value="Chromosome"/>
</dbReference>
<dbReference type="AlphaFoldDB" id="A0A0C5BXT5"/>
<protein>
    <submittedName>
        <fullName evidence="1">Uncharacterized protein</fullName>
    </submittedName>
</protein>
<dbReference type="KEGG" id="nid:NPIRD3C_1911"/>
<organism evidence="1 2">
    <name type="scientific">Nitrosopumilus piranensis</name>
    <dbReference type="NCBI Taxonomy" id="1582439"/>
    <lineage>
        <taxon>Archaea</taxon>
        <taxon>Nitrososphaerota</taxon>
        <taxon>Nitrososphaeria</taxon>
        <taxon>Nitrosopumilales</taxon>
        <taxon>Nitrosopumilaceae</taxon>
        <taxon>Nitrosopumilus</taxon>
    </lineage>
</organism>
<evidence type="ECO:0000313" key="1">
    <source>
        <dbReference type="EMBL" id="AJM93121.1"/>
    </source>
</evidence>
<dbReference type="RefSeq" id="WP_148703836.1">
    <property type="nucleotide sequence ID" value="NZ_CP010868.1"/>
</dbReference>
<reference evidence="1 2" key="3">
    <citation type="journal article" date="2019" name="Int. J. Syst. Evol. Microbiol.">
        <title>Nitrosopumilus adriaticus sp. nov. and Nitrosopumilus piranensis sp. nov., two ammonia-oxidizing archaea from the Adriatic Sea and members of the class Nitrososphaeria.</title>
        <authorList>
            <person name="Bayer B."/>
            <person name="Vojvoda J."/>
            <person name="Reinthaler T."/>
            <person name="Reyes C."/>
            <person name="Pinto M."/>
            <person name="Herndl G.J."/>
        </authorList>
    </citation>
    <scope>NUCLEOTIDE SEQUENCE [LARGE SCALE GENOMIC DNA]</scope>
    <source>
        <strain evidence="1 2">D3C</strain>
    </source>
</reference>
<dbReference type="HOGENOM" id="CLU_2490609_0_0_2"/>
<accession>A0A0C5BXT5</accession>
<name>A0A0C5BXT5_9ARCH</name>
<dbReference type="EMBL" id="CP010868">
    <property type="protein sequence ID" value="AJM93121.1"/>
    <property type="molecule type" value="Genomic_DNA"/>
</dbReference>